<feature type="domain" description="DUF397" evidence="1">
    <location>
        <begin position="16"/>
        <end position="68"/>
    </location>
</feature>
<dbReference type="Pfam" id="PF04149">
    <property type="entry name" value="DUF397"/>
    <property type="match status" value="1"/>
</dbReference>
<evidence type="ECO:0000313" key="2">
    <source>
        <dbReference type="EMBL" id="MQY23003.1"/>
    </source>
</evidence>
<reference evidence="2 3" key="1">
    <citation type="submission" date="2019-10" db="EMBL/GenBank/DDBJ databases">
        <title>Nocardia macrotermitis sp. nov. and Nocardia aurantia sp. nov., isolated from the gut of fungus growing-termite Macrotermes natalensis.</title>
        <authorList>
            <person name="Benndorf R."/>
            <person name="Schwitalla J."/>
            <person name="Martin K."/>
            <person name="De Beer W."/>
            <person name="Kaster A.-K."/>
            <person name="Vollmers J."/>
            <person name="Poulsen M."/>
            <person name="Beemelmanns C."/>
        </authorList>
    </citation>
    <scope>NUCLEOTIDE SEQUENCE [LARGE SCALE GENOMIC DNA]</scope>
    <source>
        <strain evidence="2 3">RB20</strain>
    </source>
</reference>
<accession>A0A7K0DB36</accession>
<sequence>MQAFAPDASELRTTVAFRKALASTPSGNCVEVGELQDGTIAIRHSSVPSGPALIFTPGEWDAFEDGVRRGEFTRSA</sequence>
<comment type="caution">
    <text evidence="2">The sequence shown here is derived from an EMBL/GenBank/DDBJ whole genome shotgun (WGS) entry which is preliminary data.</text>
</comment>
<gene>
    <name evidence="2" type="ORF">NRB20_61280</name>
</gene>
<dbReference type="AlphaFoldDB" id="A0A7K0DB36"/>
<dbReference type="EMBL" id="WEGK01000016">
    <property type="protein sequence ID" value="MQY23003.1"/>
    <property type="molecule type" value="Genomic_DNA"/>
</dbReference>
<name>A0A7K0DB36_9NOCA</name>
<dbReference type="RefSeq" id="WP_153414799.1">
    <property type="nucleotide sequence ID" value="NZ_WEGK01000016.1"/>
</dbReference>
<evidence type="ECO:0000313" key="3">
    <source>
        <dbReference type="Proteomes" id="UP000438448"/>
    </source>
</evidence>
<dbReference type="OrthoDB" id="3296416at2"/>
<protein>
    <recommendedName>
        <fullName evidence="1">DUF397 domain-containing protein</fullName>
    </recommendedName>
</protein>
<keyword evidence="3" id="KW-1185">Reference proteome</keyword>
<proteinExistence type="predicted"/>
<organism evidence="2 3">
    <name type="scientific">Nocardia macrotermitis</name>
    <dbReference type="NCBI Taxonomy" id="2585198"/>
    <lineage>
        <taxon>Bacteria</taxon>
        <taxon>Bacillati</taxon>
        <taxon>Actinomycetota</taxon>
        <taxon>Actinomycetes</taxon>
        <taxon>Mycobacteriales</taxon>
        <taxon>Nocardiaceae</taxon>
        <taxon>Nocardia</taxon>
    </lineage>
</organism>
<evidence type="ECO:0000259" key="1">
    <source>
        <dbReference type="Pfam" id="PF04149"/>
    </source>
</evidence>
<dbReference type="Proteomes" id="UP000438448">
    <property type="component" value="Unassembled WGS sequence"/>
</dbReference>
<dbReference type="InterPro" id="IPR007278">
    <property type="entry name" value="DUF397"/>
</dbReference>